<dbReference type="InterPro" id="IPR003409">
    <property type="entry name" value="MORN"/>
</dbReference>
<evidence type="ECO:0008006" key="4">
    <source>
        <dbReference type="Google" id="ProtNLM"/>
    </source>
</evidence>
<dbReference type="SMART" id="SM00698">
    <property type="entry name" value="MORN"/>
    <property type="match status" value="4"/>
</dbReference>
<evidence type="ECO:0000313" key="2">
    <source>
        <dbReference type="EMBL" id="TNV70634.1"/>
    </source>
</evidence>
<dbReference type="Proteomes" id="UP000785679">
    <property type="component" value="Unassembled WGS sequence"/>
</dbReference>
<dbReference type="PANTHER" id="PTHR23084:SF263">
    <property type="entry name" value="MORN REPEAT-CONTAINING PROTEIN 1"/>
    <property type="match status" value="1"/>
</dbReference>
<comment type="caution">
    <text evidence="2">The sequence shown here is derived from an EMBL/GenBank/DDBJ whole genome shotgun (WGS) entry which is preliminary data.</text>
</comment>
<keyword evidence="3" id="KW-1185">Reference proteome</keyword>
<dbReference type="EMBL" id="RRYP01034607">
    <property type="protein sequence ID" value="TNV70634.1"/>
    <property type="molecule type" value="Genomic_DNA"/>
</dbReference>
<protein>
    <recommendedName>
        <fullName evidence="4">MORN repeat protein</fullName>
    </recommendedName>
</protein>
<keyword evidence="1" id="KW-0677">Repeat</keyword>
<evidence type="ECO:0000256" key="1">
    <source>
        <dbReference type="ARBA" id="ARBA00022737"/>
    </source>
</evidence>
<organism evidence="2 3">
    <name type="scientific">Halteria grandinella</name>
    <dbReference type="NCBI Taxonomy" id="5974"/>
    <lineage>
        <taxon>Eukaryota</taxon>
        <taxon>Sar</taxon>
        <taxon>Alveolata</taxon>
        <taxon>Ciliophora</taxon>
        <taxon>Intramacronucleata</taxon>
        <taxon>Spirotrichea</taxon>
        <taxon>Stichotrichia</taxon>
        <taxon>Sporadotrichida</taxon>
        <taxon>Halteriidae</taxon>
        <taxon>Halteria</taxon>
    </lineage>
</organism>
<evidence type="ECO:0000313" key="3">
    <source>
        <dbReference type="Proteomes" id="UP000785679"/>
    </source>
</evidence>
<accession>A0A8J8N9M0</accession>
<name>A0A8J8N9M0_HALGN</name>
<proteinExistence type="predicted"/>
<dbReference type="SUPFAM" id="SSF82185">
    <property type="entry name" value="Histone H3 K4-specific methyltransferase SET7/9 N-terminal domain"/>
    <property type="match status" value="1"/>
</dbReference>
<dbReference type="OrthoDB" id="203073at2759"/>
<gene>
    <name evidence="2" type="ORF">FGO68_gene3793</name>
</gene>
<reference evidence="2" key="1">
    <citation type="submission" date="2019-06" db="EMBL/GenBank/DDBJ databases">
        <authorList>
            <person name="Zheng W."/>
        </authorList>
    </citation>
    <scope>NUCLEOTIDE SEQUENCE</scope>
    <source>
        <strain evidence="2">QDHG01</strain>
    </source>
</reference>
<sequence length="257" mass="29959">MDLDVEREWVHLTAIDYIYEGEVIKGTSIPYGRGMLVQDGCVFEGWFNQCTRLIFGRKYSKEDGGIIYEGAFDQDEQYTSGTEIAVKKGQIFAGTFVDEALEGYGLLKKIGGNTYIGNFQNQKLHGYGVLNYGVNNQNCYKGMFHQGQMQGYGRSWQDGTYYEGQLKEDMCHGFGTVLTETNDLYIGSFKNSCCHGFNILKSKNKYYHAFFYKSKLYYTVPFQNFERYQQKCLRLAVCSYTFYWRIMRFMFVFNFKK</sequence>
<dbReference type="PANTHER" id="PTHR23084">
    <property type="entry name" value="PHOSPHATIDYLINOSITOL-4-PHOSPHATE 5-KINASE RELATED"/>
    <property type="match status" value="1"/>
</dbReference>
<dbReference type="AlphaFoldDB" id="A0A8J8N9M0"/>
<dbReference type="Pfam" id="PF02493">
    <property type="entry name" value="MORN"/>
    <property type="match status" value="3"/>
</dbReference>